<evidence type="ECO:0000256" key="6">
    <source>
        <dbReference type="ARBA" id="ARBA00023242"/>
    </source>
</evidence>
<feature type="region of interest" description="Disordered" evidence="7">
    <location>
        <begin position="61"/>
        <end position="134"/>
    </location>
</feature>
<keyword evidence="10" id="KW-1185">Reference proteome</keyword>
<gene>
    <name evidence="9" type="ORF">RNJ44_01206</name>
</gene>
<feature type="compositionally biased region" description="Basic and acidic residues" evidence="7">
    <location>
        <begin position="108"/>
        <end position="132"/>
    </location>
</feature>
<dbReference type="SMART" id="SM01261">
    <property type="entry name" value="Thymopoietin"/>
    <property type="match status" value="1"/>
</dbReference>
<evidence type="ECO:0000259" key="8">
    <source>
        <dbReference type="SMART" id="SM01261"/>
    </source>
</evidence>
<protein>
    <recommendedName>
        <fullName evidence="8">LEM-like domain-containing protein</fullName>
    </recommendedName>
</protein>
<keyword evidence="5" id="KW-0472">Membrane</keyword>
<dbReference type="Gene3D" id="1.10.10.1180">
    <property type="entry name" value="MAN1, winged-helix domain"/>
    <property type="match status" value="1"/>
</dbReference>
<keyword evidence="3" id="KW-0812">Transmembrane</keyword>
<evidence type="ECO:0000256" key="2">
    <source>
        <dbReference type="ARBA" id="ARBA00022553"/>
    </source>
</evidence>
<name>A0ABR4NRD4_9SACH</name>
<dbReference type="Pfam" id="PF12949">
    <property type="entry name" value="HeH"/>
    <property type="match status" value="1"/>
</dbReference>
<dbReference type="CDD" id="cd12935">
    <property type="entry name" value="LEM_like"/>
    <property type="match status" value="1"/>
</dbReference>
<dbReference type="PANTHER" id="PTHR47808">
    <property type="entry name" value="INNER NUCLEAR MEMBRANE PROTEIN HEH2-RELATED"/>
    <property type="match status" value="1"/>
</dbReference>
<keyword evidence="6" id="KW-0539">Nucleus</keyword>
<keyword evidence="4" id="KW-1133">Transmembrane helix</keyword>
<comment type="subcellular location">
    <subcellularLocation>
        <location evidence="1">Nucleus inner membrane</location>
    </subcellularLocation>
</comment>
<dbReference type="Proteomes" id="UP001623330">
    <property type="component" value="Unassembled WGS sequence"/>
</dbReference>
<dbReference type="EMBL" id="JBEVYD010000009">
    <property type="protein sequence ID" value="KAL3230757.1"/>
    <property type="molecule type" value="Genomic_DNA"/>
</dbReference>
<reference evidence="9 10" key="1">
    <citation type="submission" date="2024-05" db="EMBL/GenBank/DDBJ databases">
        <title>Long read based assembly of the Candida bracarensis genome reveals expanded adhesin content.</title>
        <authorList>
            <person name="Marcet-Houben M."/>
            <person name="Ksiezopolska E."/>
            <person name="Gabaldon T."/>
        </authorList>
    </citation>
    <scope>NUCLEOTIDE SEQUENCE [LARGE SCALE GENOMIC DNA]</scope>
    <source>
        <strain evidence="9 10">CBM6</strain>
    </source>
</reference>
<dbReference type="Gene3D" id="1.10.720.40">
    <property type="match status" value="1"/>
</dbReference>
<proteinExistence type="predicted"/>
<evidence type="ECO:0000256" key="4">
    <source>
        <dbReference type="ARBA" id="ARBA00022989"/>
    </source>
</evidence>
<feature type="compositionally biased region" description="Basic and acidic residues" evidence="7">
    <location>
        <begin position="61"/>
        <end position="76"/>
    </location>
</feature>
<feature type="domain" description="LEM-like" evidence="8">
    <location>
        <begin position="1"/>
        <end position="47"/>
    </location>
</feature>
<dbReference type="InterPro" id="IPR041885">
    <property type="entry name" value="MAN1_winged_helix_dom"/>
</dbReference>
<dbReference type="InterPro" id="IPR018996">
    <property type="entry name" value="Man1/Src1-like_C"/>
</dbReference>
<dbReference type="PANTHER" id="PTHR47808:SF2">
    <property type="entry name" value="LEM DOMAIN-CONTAINING PROTEIN 2"/>
    <property type="match status" value="1"/>
</dbReference>
<dbReference type="InterPro" id="IPR044780">
    <property type="entry name" value="Heh2/Src1"/>
</dbReference>
<evidence type="ECO:0000256" key="3">
    <source>
        <dbReference type="ARBA" id="ARBA00022692"/>
    </source>
</evidence>
<dbReference type="InterPro" id="IPR011015">
    <property type="entry name" value="LEM/LEM-like_dom_sf"/>
</dbReference>
<sequence length="592" mass="68128">MSLEKASKLTAAQLRRVLIEHNVEFPNRAKKALLVRLYTEHIRREDVEPDIDRTIANVKKEVTRQRRRKALVEKSPKKGQKHGRSDDESEEQDQAHEEEHKKVKKPKSKDTKSHDSPSKHRESKGTNIDSKKVFGQMKETLKDSGITDKIKESANLLKTSIAEEVKNLATVEIPGKKSNTNTKKKSEISRRPRRRVYVDKTNDKEERPLTKVMNEIKEDIREELSPVKEEFVENGRGNVGEIYSYFDKGLKLAFQVTLFLIPILFSIWYRDQKFQIGFCGHELPPEKFYSGSDQVNVFSKLDSALERFLPDCTPCPQGAICSTHLQLQCVLGFKKVQNWKNLYGILPFPDYCVQEMKSDDITNTISPFVFALKTLRRKNAEHNCGQALSNDYQSALLEKELYTAVFEKYKDSVGGTVFQKEWSTLVDELKKLPEVSAQTIVTKNGTGNIEKHLLLRSLSKAEVSYFCSMKKFLSEIPIERKTILLSLSIFLASALLEFMVQKLSDYFLKEVHIVDDAVERAIAKLQATKKNEGEKSLDTIQLREYLLCDISNLEKKNRLWQKISTKLAENENIDTKNVELYGDILGIWEWNN</sequence>
<organism evidence="9 10">
    <name type="scientific">Nakaseomyces bracarensis</name>
    <dbReference type="NCBI Taxonomy" id="273131"/>
    <lineage>
        <taxon>Eukaryota</taxon>
        <taxon>Fungi</taxon>
        <taxon>Dikarya</taxon>
        <taxon>Ascomycota</taxon>
        <taxon>Saccharomycotina</taxon>
        <taxon>Saccharomycetes</taxon>
        <taxon>Saccharomycetales</taxon>
        <taxon>Saccharomycetaceae</taxon>
        <taxon>Nakaseomyces</taxon>
    </lineage>
</organism>
<dbReference type="Pfam" id="PF09402">
    <property type="entry name" value="MSC"/>
    <property type="match status" value="1"/>
</dbReference>
<evidence type="ECO:0000313" key="9">
    <source>
        <dbReference type="EMBL" id="KAL3230757.1"/>
    </source>
</evidence>
<dbReference type="InterPro" id="IPR013146">
    <property type="entry name" value="LEM-like_dom"/>
</dbReference>
<dbReference type="InterPro" id="IPR025856">
    <property type="entry name" value="HeH/LEM_domain"/>
</dbReference>
<keyword evidence="2" id="KW-0597">Phosphoprotein</keyword>
<comment type="caution">
    <text evidence="9">The sequence shown here is derived from an EMBL/GenBank/DDBJ whole genome shotgun (WGS) entry which is preliminary data.</text>
</comment>
<evidence type="ECO:0000256" key="7">
    <source>
        <dbReference type="SAM" id="MobiDB-lite"/>
    </source>
</evidence>
<evidence type="ECO:0000256" key="5">
    <source>
        <dbReference type="ARBA" id="ARBA00023136"/>
    </source>
</evidence>
<evidence type="ECO:0000256" key="1">
    <source>
        <dbReference type="ARBA" id="ARBA00004540"/>
    </source>
</evidence>
<evidence type="ECO:0000313" key="10">
    <source>
        <dbReference type="Proteomes" id="UP001623330"/>
    </source>
</evidence>
<accession>A0ABR4NRD4</accession>